<reference evidence="2 3" key="1">
    <citation type="journal article" date="2016" name="Mol. Biol. Evol.">
        <title>Comparative Genomics of Early-Diverging Mushroom-Forming Fungi Provides Insights into the Origins of Lignocellulose Decay Capabilities.</title>
        <authorList>
            <person name="Nagy L.G."/>
            <person name="Riley R."/>
            <person name="Tritt A."/>
            <person name="Adam C."/>
            <person name="Daum C."/>
            <person name="Floudas D."/>
            <person name="Sun H."/>
            <person name="Yadav J.S."/>
            <person name="Pangilinan J."/>
            <person name="Larsson K.H."/>
            <person name="Matsuura K."/>
            <person name="Barry K."/>
            <person name="Labutti K."/>
            <person name="Kuo R."/>
            <person name="Ohm R.A."/>
            <person name="Bhattacharya S.S."/>
            <person name="Shirouzu T."/>
            <person name="Yoshinaga Y."/>
            <person name="Martin F.M."/>
            <person name="Grigoriev I.V."/>
            <person name="Hibbett D.S."/>
        </authorList>
    </citation>
    <scope>NUCLEOTIDE SEQUENCE [LARGE SCALE GENOMIC DNA]</scope>
    <source>
        <strain evidence="2 3">HHB12733</strain>
    </source>
</reference>
<dbReference type="EMBL" id="KV424182">
    <property type="protein sequence ID" value="KZT50382.1"/>
    <property type="molecule type" value="Genomic_DNA"/>
</dbReference>
<gene>
    <name evidence="2" type="ORF">CALCODRAFT_190189</name>
</gene>
<feature type="region of interest" description="Disordered" evidence="1">
    <location>
        <begin position="27"/>
        <end position="47"/>
    </location>
</feature>
<dbReference type="Proteomes" id="UP000076842">
    <property type="component" value="Unassembled WGS sequence"/>
</dbReference>
<dbReference type="AlphaFoldDB" id="A0A165C804"/>
<evidence type="ECO:0000256" key="1">
    <source>
        <dbReference type="SAM" id="MobiDB-lite"/>
    </source>
</evidence>
<evidence type="ECO:0000313" key="3">
    <source>
        <dbReference type="Proteomes" id="UP000076842"/>
    </source>
</evidence>
<name>A0A165C804_9BASI</name>
<proteinExistence type="predicted"/>
<organism evidence="2 3">
    <name type="scientific">Calocera cornea HHB12733</name>
    <dbReference type="NCBI Taxonomy" id="1353952"/>
    <lineage>
        <taxon>Eukaryota</taxon>
        <taxon>Fungi</taxon>
        <taxon>Dikarya</taxon>
        <taxon>Basidiomycota</taxon>
        <taxon>Agaricomycotina</taxon>
        <taxon>Dacrymycetes</taxon>
        <taxon>Dacrymycetales</taxon>
        <taxon>Dacrymycetaceae</taxon>
        <taxon>Calocera</taxon>
    </lineage>
</organism>
<sequence length="72" mass="7957">MMDRKKAMSVPSARCRVTSMALSVVTPSAPKPTVSTKKRITTDCVRPSDSPPIVMSSHCRSWSLGRRIVRLL</sequence>
<keyword evidence="3" id="KW-1185">Reference proteome</keyword>
<evidence type="ECO:0000313" key="2">
    <source>
        <dbReference type="EMBL" id="KZT50382.1"/>
    </source>
</evidence>
<dbReference type="InParanoid" id="A0A165C804"/>
<accession>A0A165C804</accession>
<protein>
    <submittedName>
        <fullName evidence="2">Uncharacterized protein</fullName>
    </submittedName>
</protein>